<comment type="caution">
    <text evidence="4">The sequence shown here is derived from an EMBL/GenBank/DDBJ whole genome shotgun (WGS) entry which is preliminary data.</text>
</comment>
<organism evidence="4 5">
    <name type="scientific">Streptomyces viridochromogenes</name>
    <dbReference type="NCBI Taxonomy" id="1938"/>
    <lineage>
        <taxon>Bacteria</taxon>
        <taxon>Bacillati</taxon>
        <taxon>Actinomycetota</taxon>
        <taxon>Actinomycetes</taxon>
        <taxon>Kitasatosporales</taxon>
        <taxon>Streptomycetaceae</taxon>
        <taxon>Streptomyces</taxon>
    </lineage>
</organism>
<dbReference type="OrthoDB" id="9790048at2"/>
<proteinExistence type="predicted"/>
<protein>
    <submittedName>
        <fullName evidence="4">Phosphate ABC transporter substrate-binding protein</fullName>
    </submittedName>
</protein>
<keyword evidence="2" id="KW-0472">Membrane</keyword>
<keyword evidence="1" id="KW-0732">Signal</keyword>
<evidence type="ECO:0000313" key="4">
    <source>
        <dbReference type="EMBL" id="KOG36649.1"/>
    </source>
</evidence>
<feature type="transmembrane region" description="Helical" evidence="2">
    <location>
        <begin position="6"/>
        <end position="28"/>
    </location>
</feature>
<accession>A0A0L8LEX3</accession>
<dbReference type="PANTHER" id="PTHR30570:SF1">
    <property type="entry name" value="PHOSPHATE-BINDING PROTEIN PSTS"/>
    <property type="match status" value="1"/>
</dbReference>
<reference evidence="4 5" key="1">
    <citation type="submission" date="2015-06" db="EMBL/GenBank/DDBJ databases">
        <authorList>
            <person name="Hoefler B.C."/>
            <person name="Straight P.D."/>
        </authorList>
    </citation>
    <scope>NUCLEOTIDE SEQUENCE [LARGE SCALE GENOMIC DNA]</scope>
    <source>
        <strain evidence="4 5">NRRL 3427</strain>
    </source>
</reference>
<evidence type="ECO:0000313" key="5">
    <source>
        <dbReference type="Proteomes" id="UP000037023"/>
    </source>
</evidence>
<keyword evidence="2" id="KW-1133">Transmembrane helix</keyword>
<dbReference type="PATRIC" id="fig|1938.6.peg.341"/>
<dbReference type="EMBL" id="LGUP01000002">
    <property type="protein sequence ID" value="KOG36649.1"/>
    <property type="molecule type" value="Genomic_DNA"/>
</dbReference>
<dbReference type="Proteomes" id="UP000037023">
    <property type="component" value="Unassembled WGS sequence"/>
</dbReference>
<dbReference type="Gene3D" id="3.40.190.10">
    <property type="entry name" value="Periplasmic binding protein-like II"/>
    <property type="match status" value="2"/>
</dbReference>
<dbReference type="PANTHER" id="PTHR30570">
    <property type="entry name" value="PERIPLASMIC PHOSPHATE BINDING COMPONENT OF PHOSPHATE ABC TRANSPORTER"/>
    <property type="match status" value="1"/>
</dbReference>
<dbReference type="InterPro" id="IPR050811">
    <property type="entry name" value="Phosphate_ABC_transporter"/>
</dbReference>
<dbReference type="RefSeq" id="WP_033202374.1">
    <property type="nucleotide sequence ID" value="NZ_LGUP01000002.1"/>
</dbReference>
<gene>
    <name evidence="4" type="ORF">ADK34_01620</name>
</gene>
<dbReference type="InterPro" id="IPR024370">
    <property type="entry name" value="PBP_domain"/>
</dbReference>
<evidence type="ECO:0000259" key="3">
    <source>
        <dbReference type="Pfam" id="PF12849"/>
    </source>
</evidence>
<dbReference type="AlphaFoldDB" id="A0A0L8LEX3"/>
<evidence type="ECO:0000256" key="2">
    <source>
        <dbReference type="SAM" id="Phobius"/>
    </source>
</evidence>
<dbReference type="Pfam" id="PF12849">
    <property type="entry name" value="PBP_like_2"/>
    <property type="match status" value="1"/>
</dbReference>
<sequence>MEWITAENVIALGTAVLGVLVSVGVVWLDRFSPQRKRLGYRVQLNTPLHREENQDSEVMTVREGEVVGMAAPANGSTLVLLRIENDRDLDISSDDYGASTDPHGLRITFGDRTVQGVVATVPAGWVSVRDDLERSPKLGRNGSAVLVPKVALERGQYFKLLVQLSGGVADRDVKVDGSLHGGAIRRNRSTTPDDKTARFSPTARTVTIVLTACVVALAAIIVREQTPPPVGCARGTLTVTGSTAFAPAVREVAEKYERDCEGSTVIVDVHGSTSGIRELAEAGAKKAKGSPAVVALSDGRKPGGYPELRESMIAVSLFTLVLNDGIPVDDLTQDQIRELYRGEITNWNQLVPGLDRPVLLVSRDADSGTRQVFQRRVLNRNEPANSSQDCVTRDDPEAKVIRCELDSTAQVLATVARLPGAIGYAELRASDGRKGLHKVAVDGRRPVVDEIGTSGYPYREIEYAYTWGRPPADSLTASFLTYLGRGSGQDVILTHGHLPCATPKGLRVCGDG</sequence>
<dbReference type="SUPFAM" id="SSF53850">
    <property type="entry name" value="Periplasmic binding protein-like II"/>
    <property type="match status" value="1"/>
</dbReference>
<feature type="domain" description="PBP" evidence="3">
    <location>
        <begin position="228"/>
        <end position="468"/>
    </location>
</feature>
<evidence type="ECO:0000256" key="1">
    <source>
        <dbReference type="ARBA" id="ARBA00022729"/>
    </source>
</evidence>
<keyword evidence="2" id="KW-0812">Transmembrane</keyword>
<name>A0A0L8LEX3_STRVR</name>